<dbReference type="GO" id="GO:0003714">
    <property type="term" value="F:transcription corepressor activity"/>
    <property type="evidence" value="ECO:0007669"/>
    <property type="project" value="InterPro"/>
</dbReference>
<keyword evidence="2" id="KW-0678">Repressor</keyword>
<dbReference type="GO" id="GO:0000122">
    <property type="term" value="P:negative regulation of transcription by RNA polymerase II"/>
    <property type="evidence" value="ECO:0007669"/>
    <property type="project" value="TreeGrafter"/>
</dbReference>
<dbReference type="Gene3D" id="3.30.40.10">
    <property type="entry name" value="Zinc/RING finger domain, C3HC4 (zinc finger)"/>
    <property type="match status" value="2"/>
</dbReference>
<dbReference type="InterPro" id="IPR013083">
    <property type="entry name" value="Znf_RING/FYVE/PHD"/>
</dbReference>
<evidence type="ECO:0000256" key="17">
    <source>
        <dbReference type="SAM" id="MobiDB-lite"/>
    </source>
</evidence>
<evidence type="ECO:0000256" key="16">
    <source>
        <dbReference type="PROSITE-ProRule" id="PRU00146"/>
    </source>
</evidence>
<dbReference type="OrthoDB" id="1919692at2759"/>
<dbReference type="CDD" id="cd15534">
    <property type="entry name" value="PHD2_PHF12_Rco1"/>
    <property type="match status" value="1"/>
</dbReference>
<dbReference type="PANTHER" id="PTHR46309:SF1">
    <property type="entry name" value="PHD FINGER PROTEIN 12"/>
    <property type="match status" value="1"/>
</dbReference>
<keyword evidence="3" id="KW-1017">Isopeptide bond</keyword>
<dbReference type="InterPro" id="IPR001965">
    <property type="entry name" value="Znf_PHD"/>
</dbReference>
<feature type="domain" description="PHD-type" evidence="19">
    <location>
        <begin position="52"/>
        <end position="101"/>
    </location>
</feature>
<evidence type="ECO:0000256" key="13">
    <source>
        <dbReference type="ARBA" id="ARBA00065785"/>
    </source>
</evidence>
<keyword evidence="7 16" id="KW-0863">Zinc-finger</keyword>
<organism evidence="20 21">
    <name type="scientific">Candidula unifasciata</name>
    <dbReference type="NCBI Taxonomy" id="100452"/>
    <lineage>
        <taxon>Eukaryota</taxon>
        <taxon>Metazoa</taxon>
        <taxon>Spiralia</taxon>
        <taxon>Lophotrochozoa</taxon>
        <taxon>Mollusca</taxon>
        <taxon>Gastropoda</taxon>
        <taxon>Heterobranchia</taxon>
        <taxon>Euthyneura</taxon>
        <taxon>Panpulmonata</taxon>
        <taxon>Eupulmonata</taxon>
        <taxon>Stylommatophora</taxon>
        <taxon>Helicina</taxon>
        <taxon>Helicoidea</taxon>
        <taxon>Geomitridae</taxon>
        <taxon>Candidula</taxon>
    </lineage>
</organism>
<dbReference type="InterPro" id="IPR019786">
    <property type="entry name" value="Zinc_finger_PHD-type_CS"/>
</dbReference>
<feature type="region of interest" description="Disordered" evidence="17">
    <location>
        <begin position="455"/>
        <end position="481"/>
    </location>
</feature>
<evidence type="ECO:0000256" key="3">
    <source>
        <dbReference type="ARBA" id="ARBA00022499"/>
    </source>
</evidence>
<dbReference type="EMBL" id="CAJHNH020000340">
    <property type="protein sequence ID" value="CAG5117060.1"/>
    <property type="molecule type" value="Genomic_DNA"/>
</dbReference>
<evidence type="ECO:0000256" key="11">
    <source>
        <dbReference type="ARBA" id="ARBA00023163"/>
    </source>
</evidence>
<dbReference type="GO" id="GO:0008270">
    <property type="term" value="F:zinc ion binding"/>
    <property type="evidence" value="ECO:0007669"/>
    <property type="project" value="UniProtKB-KW"/>
</dbReference>
<dbReference type="PROSITE" id="PS01359">
    <property type="entry name" value="ZF_PHD_1"/>
    <property type="match status" value="1"/>
</dbReference>
<keyword evidence="5" id="KW-0479">Metal-binding</keyword>
<accession>A0A8S3YQ49</accession>
<dbReference type="InterPro" id="IPR011011">
    <property type="entry name" value="Znf_FYVE_PHD"/>
</dbReference>
<dbReference type="PROSITE" id="PS50006">
    <property type="entry name" value="FHA_DOMAIN"/>
    <property type="match status" value="1"/>
</dbReference>
<keyword evidence="11" id="KW-0804">Transcription</keyword>
<evidence type="ECO:0000313" key="21">
    <source>
        <dbReference type="Proteomes" id="UP000678393"/>
    </source>
</evidence>
<feature type="domain" description="FHA" evidence="18">
    <location>
        <begin position="797"/>
        <end position="831"/>
    </location>
</feature>
<gene>
    <name evidence="20" type="ORF">CUNI_LOCUS2618</name>
</gene>
<dbReference type="InterPro" id="IPR019787">
    <property type="entry name" value="Znf_PHD-finger"/>
</dbReference>
<dbReference type="InterPro" id="IPR031966">
    <property type="entry name" value="PHF12_MRG-bd"/>
</dbReference>
<evidence type="ECO:0000256" key="4">
    <source>
        <dbReference type="ARBA" id="ARBA00022553"/>
    </source>
</evidence>
<dbReference type="PANTHER" id="PTHR46309">
    <property type="entry name" value="PHD FINGER PROTEIN 12"/>
    <property type="match status" value="1"/>
</dbReference>
<evidence type="ECO:0000256" key="7">
    <source>
        <dbReference type="ARBA" id="ARBA00022771"/>
    </source>
</evidence>
<feature type="region of interest" description="Disordered" evidence="17">
    <location>
        <begin position="104"/>
        <end position="150"/>
    </location>
</feature>
<evidence type="ECO:0000259" key="19">
    <source>
        <dbReference type="PROSITE" id="PS50016"/>
    </source>
</evidence>
<evidence type="ECO:0000256" key="10">
    <source>
        <dbReference type="ARBA" id="ARBA00023015"/>
    </source>
</evidence>
<dbReference type="PROSITE" id="PS50016">
    <property type="entry name" value="ZF_PHD_2"/>
    <property type="match status" value="2"/>
</dbReference>
<dbReference type="FunFam" id="3.30.40.10:FF:000164">
    <property type="entry name" value="PHD finger protein 12"/>
    <property type="match status" value="1"/>
</dbReference>
<evidence type="ECO:0000256" key="2">
    <source>
        <dbReference type="ARBA" id="ARBA00022491"/>
    </source>
</evidence>
<evidence type="ECO:0000313" key="20">
    <source>
        <dbReference type="EMBL" id="CAG5117060.1"/>
    </source>
</evidence>
<feature type="compositionally biased region" description="Low complexity" evidence="17">
    <location>
        <begin position="112"/>
        <end position="121"/>
    </location>
</feature>
<dbReference type="Pfam" id="PF16737">
    <property type="entry name" value="PHF12_MRG_bd"/>
    <property type="match status" value="1"/>
</dbReference>
<feature type="non-terminal residue" evidence="20">
    <location>
        <position position="831"/>
    </location>
</feature>
<dbReference type="Gene3D" id="6.10.20.60">
    <property type="entry name" value="PHD finger protein 12"/>
    <property type="match status" value="1"/>
</dbReference>
<protein>
    <recommendedName>
        <fullName evidence="14">PHD finger protein 12</fullName>
    </recommendedName>
    <alternativeName>
        <fullName evidence="15">PHD factor 1</fullName>
    </alternativeName>
</protein>
<keyword evidence="4" id="KW-0597">Phosphoprotein</keyword>
<keyword evidence="9" id="KW-0832">Ubl conjugation</keyword>
<feature type="compositionally biased region" description="Pro residues" evidence="17">
    <location>
        <begin position="733"/>
        <end position="744"/>
    </location>
</feature>
<dbReference type="FunFam" id="3.30.40.10:FF:000154">
    <property type="entry name" value="PHD finger protein 12"/>
    <property type="match status" value="1"/>
</dbReference>
<comment type="caution">
    <text evidence="20">The sequence shown here is derived from an EMBL/GenBank/DDBJ whole genome shotgun (WGS) entry which is preliminary data.</text>
</comment>
<dbReference type="CDD" id="cd15533">
    <property type="entry name" value="PHD1_PHF12"/>
    <property type="match status" value="1"/>
</dbReference>
<dbReference type="Proteomes" id="UP000678393">
    <property type="component" value="Unassembled WGS sequence"/>
</dbReference>
<feature type="region of interest" description="Disordered" evidence="17">
    <location>
        <begin position="395"/>
        <end position="414"/>
    </location>
</feature>
<evidence type="ECO:0000256" key="6">
    <source>
        <dbReference type="ARBA" id="ARBA00022737"/>
    </source>
</evidence>
<dbReference type="InterPro" id="IPR000253">
    <property type="entry name" value="FHA_dom"/>
</dbReference>
<dbReference type="InterPro" id="IPR042163">
    <property type="entry name" value="PHF12"/>
</dbReference>
<dbReference type="SUPFAM" id="SSF57903">
    <property type="entry name" value="FYVE/PHD zinc finger"/>
    <property type="match status" value="2"/>
</dbReference>
<feature type="region of interest" description="Disordered" evidence="17">
    <location>
        <begin position="733"/>
        <end position="757"/>
    </location>
</feature>
<evidence type="ECO:0000256" key="14">
    <source>
        <dbReference type="ARBA" id="ARBA00068755"/>
    </source>
</evidence>
<keyword evidence="21" id="KW-1185">Reference proteome</keyword>
<dbReference type="GO" id="GO:0070822">
    <property type="term" value="C:Sin3-type complex"/>
    <property type="evidence" value="ECO:0007669"/>
    <property type="project" value="TreeGrafter"/>
</dbReference>
<dbReference type="AlphaFoldDB" id="A0A8S3YQ49"/>
<sequence>MSNAELWDLDTSGGIMEQIQLLVAPPVSADALRRSRRRRENAYRRPGRAVNHDSCDSCREGGDLICCDRCPAAFHLLCHDPPLIEEELPTGEWLCHKCKIAPQETKDDDAESTSSKSSNRSIRGKRLAPSTDSEGKRGSTNGETDGDQEHPLKTLAKAARLMNPMQFDLGKEISCNKPLPGSSKRVYGKPVRHLPKKQAHELDNGLVPLPAKTCFTCSKSCRVAPLIQCDYCPLLFHLDCLNPPLTSVPTGRWMCPNHVEHFLDSCLLKSQSLTERLRLWDRYTGLVNSHTVKVDFLNRVHKKNPMFRYKRKLPPRSTISVPPAIKYFYKNPPSLLPDPARCMLSTDTTTELPGARGPSVASLEEQEEWLLSVVAMQASIAKFLAQKQLQRLSDSGSKLLDPSTPAASKPTASVAPVVHTDAEPSFSSTSQLLHLDPGQKQTRVVSSANTSTELLDCDNNKQNSNSLLNGERKSTPNGSYFQDDKFSSYPNWVSDPAARSSVSLLSNYVTNNVSNNTASTPTMNGVMDVLDFPVSNNVEVPKSESLLRSRSNSVDSLSPAGSFGNPWFSGDTANSDRSNNNIDSCKNIVISALNNGTAVTKVLSGKPHPAKVILANKASVLGNSVSNIGAQSHHVNVQPLSETGTTPVTTSSAHKVITVSATPSGRTVSISSSNKTNNINNIIGSSSAIANLSSLLQQWIEGNSVDSEFSKMDEQLAYILAWQRLQQLMPSKPPPVIAPAPAPPVSNTTSSLPSSSGKKGLLSVYLSQQSASEVRARAVLCPLSGNGQAVPMPYRCMTLGTGADMDVCLNNFGHCNFVSGHHATIFYDEVS</sequence>
<feature type="domain" description="PHD-type" evidence="19">
    <location>
        <begin position="211"/>
        <end position="261"/>
    </location>
</feature>
<feature type="compositionally biased region" description="Low complexity" evidence="17">
    <location>
        <begin position="745"/>
        <end position="757"/>
    </location>
</feature>
<dbReference type="InterPro" id="IPR038098">
    <property type="entry name" value="PHF12_MRG-bd_sf"/>
</dbReference>
<proteinExistence type="predicted"/>
<keyword evidence="6" id="KW-0677">Repeat</keyword>
<evidence type="ECO:0000256" key="9">
    <source>
        <dbReference type="ARBA" id="ARBA00022843"/>
    </source>
</evidence>
<keyword evidence="12" id="KW-0539">Nucleus</keyword>
<dbReference type="Pfam" id="PF00628">
    <property type="entry name" value="PHD"/>
    <property type="match status" value="2"/>
</dbReference>
<evidence type="ECO:0000256" key="12">
    <source>
        <dbReference type="ARBA" id="ARBA00023242"/>
    </source>
</evidence>
<evidence type="ECO:0000256" key="5">
    <source>
        <dbReference type="ARBA" id="ARBA00022723"/>
    </source>
</evidence>
<evidence type="ECO:0000256" key="8">
    <source>
        <dbReference type="ARBA" id="ARBA00022833"/>
    </source>
</evidence>
<comment type="subunit">
    <text evidence="13">Component of SIN3 complexes. Interacts with SIN3A in a complex composed of HDAC1, SAP30 and SIN3A. Component of the SIN3B complex, which includes SIN3B, HDAC2 or HDAC1, PHF12 and MORF4L1; interacts directly with all subunits. Interacts with TLE5.</text>
</comment>
<dbReference type="SMART" id="SM00249">
    <property type="entry name" value="PHD"/>
    <property type="match status" value="2"/>
</dbReference>
<keyword evidence="10" id="KW-0805">Transcription regulation</keyword>
<reference evidence="20" key="1">
    <citation type="submission" date="2021-04" db="EMBL/GenBank/DDBJ databases">
        <authorList>
            <consortium name="Molecular Ecology Group"/>
        </authorList>
    </citation>
    <scope>NUCLEOTIDE SEQUENCE</scope>
</reference>
<evidence type="ECO:0000259" key="18">
    <source>
        <dbReference type="PROSITE" id="PS50006"/>
    </source>
</evidence>
<evidence type="ECO:0000256" key="1">
    <source>
        <dbReference type="ARBA" id="ARBA00004123"/>
    </source>
</evidence>
<name>A0A8S3YQ49_9EUPU</name>
<evidence type="ECO:0000256" key="15">
    <source>
        <dbReference type="ARBA" id="ARBA00076589"/>
    </source>
</evidence>
<comment type="subcellular location">
    <subcellularLocation>
        <location evidence="1">Nucleus</location>
    </subcellularLocation>
</comment>
<keyword evidence="8" id="KW-0862">Zinc</keyword>